<dbReference type="GO" id="GO:0005524">
    <property type="term" value="F:ATP binding"/>
    <property type="evidence" value="ECO:0007669"/>
    <property type="project" value="UniProtKB-KW"/>
</dbReference>
<evidence type="ECO:0000313" key="10">
    <source>
        <dbReference type="EMBL" id="HIX46412.1"/>
    </source>
</evidence>
<evidence type="ECO:0000256" key="8">
    <source>
        <dbReference type="SAM" id="MobiDB-lite"/>
    </source>
</evidence>
<evidence type="ECO:0000256" key="7">
    <source>
        <dbReference type="HAMAP-Rule" id="MF_00637"/>
    </source>
</evidence>
<evidence type="ECO:0000256" key="3">
    <source>
        <dbReference type="ARBA" id="ARBA00022741"/>
    </source>
</evidence>
<dbReference type="NCBIfam" id="TIGR01925">
    <property type="entry name" value="spIIAB"/>
    <property type="match status" value="1"/>
</dbReference>
<name>A0A9D1VU75_9FIRM</name>
<reference evidence="10" key="1">
    <citation type="journal article" date="2021" name="PeerJ">
        <title>Extensive microbial diversity within the chicken gut microbiome revealed by metagenomics and culture.</title>
        <authorList>
            <person name="Gilroy R."/>
            <person name="Ravi A."/>
            <person name="Getino M."/>
            <person name="Pursley I."/>
            <person name="Horton D.L."/>
            <person name="Alikhan N.F."/>
            <person name="Baker D."/>
            <person name="Gharbi K."/>
            <person name="Hall N."/>
            <person name="Watson M."/>
            <person name="Adriaenssens E.M."/>
            <person name="Foster-Nyarko E."/>
            <person name="Jarju S."/>
            <person name="Secka A."/>
            <person name="Antonio M."/>
            <person name="Oren A."/>
            <person name="Chaudhuri R.R."/>
            <person name="La Ragione R."/>
            <person name="Hildebrand F."/>
            <person name="Pallen M.J."/>
        </authorList>
    </citation>
    <scope>NUCLEOTIDE SEQUENCE</scope>
    <source>
        <strain evidence="10">26628</strain>
    </source>
</reference>
<feature type="domain" description="Histidine kinase/HSP90-like ATPase" evidence="9">
    <location>
        <begin position="35"/>
        <end position="139"/>
    </location>
</feature>
<comment type="catalytic activity">
    <reaction evidence="7">
        <text>L-seryl-[protein] + ATP = O-phospho-L-seryl-[protein] + ADP + H(+)</text>
        <dbReference type="Rhea" id="RHEA:17989"/>
        <dbReference type="Rhea" id="RHEA-COMP:9863"/>
        <dbReference type="Rhea" id="RHEA-COMP:11604"/>
        <dbReference type="ChEBI" id="CHEBI:15378"/>
        <dbReference type="ChEBI" id="CHEBI:29999"/>
        <dbReference type="ChEBI" id="CHEBI:30616"/>
        <dbReference type="ChEBI" id="CHEBI:83421"/>
        <dbReference type="ChEBI" id="CHEBI:456216"/>
        <dbReference type="EC" id="2.7.11.1"/>
    </reaction>
</comment>
<comment type="similarity">
    <text evidence="7">Belongs to the anti-sigma-factor family.</text>
</comment>
<dbReference type="InterPro" id="IPR010194">
    <property type="entry name" value="Anti-sigma_F"/>
</dbReference>
<evidence type="ECO:0000256" key="5">
    <source>
        <dbReference type="ARBA" id="ARBA00022840"/>
    </source>
</evidence>
<comment type="catalytic activity">
    <reaction evidence="7">
        <text>L-threonyl-[protein] + ATP = O-phospho-L-threonyl-[protein] + ADP + H(+)</text>
        <dbReference type="Rhea" id="RHEA:46608"/>
        <dbReference type="Rhea" id="RHEA-COMP:11060"/>
        <dbReference type="Rhea" id="RHEA-COMP:11605"/>
        <dbReference type="ChEBI" id="CHEBI:15378"/>
        <dbReference type="ChEBI" id="CHEBI:30013"/>
        <dbReference type="ChEBI" id="CHEBI:30616"/>
        <dbReference type="ChEBI" id="CHEBI:61977"/>
        <dbReference type="ChEBI" id="CHEBI:456216"/>
        <dbReference type="EC" id="2.7.11.1"/>
    </reaction>
</comment>
<dbReference type="GO" id="GO:0030435">
    <property type="term" value="P:sporulation resulting in formation of a cellular spore"/>
    <property type="evidence" value="ECO:0007669"/>
    <property type="project" value="UniProtKB-KW"/>
</dbReference>
<accession>A0A9D1VU75</accession>
<evidence type="ECO:0000259" key="9">
    <source>
        <dbReference type="SMART" id="SM00387"/>
    </source>
</evidence>
<sequence>MNNRMTLELPSLSANGPFARDTVAAFCAQLDPSLDELSDVKTAVSEAVTNCIVHAYPDAPGMVRIECAAERSALHIRIIDYGRGIADVARALEPFYTTLESEERSGMGFTIMQAFMSELSVYSEPGKGTTVSMRKEFLHGGRARGEGRAQENGPALREEGGVPPNSPAREEERAADGCAARAAARPERAEGADAGASPEHEKAPDGGKMREKAPDGEKMREKAPDGGKTREKAPDGEKMREMAPDGEKMRGAGAKVADAR</sequence>
<evidence type="ECO:0000313" key="11">
    <source>
        <dbReference type="Proteomes" id="UP000824249"/>
    </source>
</evidence>
<evidence type="ECO:0000256" key="1">
    <source>
        <dbReference type="ARBA" id="ARBA00022527"/>
    </source>
</evidence>
<dbReference type="Gene3D" id="3.30.565.10">
    <property type="entry name" value="Histidine kinase-like ATPase, C-terminal domain"/>
    <property type="match status" value="1"/>
</dbReference>
<dbReference type="PANTHER" id="PTHR35526:SF3">
    <property type="entry name" value="ANTI-SIGMA-F FACTOR RSBW"/>
    <property type="match status" value="1"/>
</dbReference>
<organism evidence="10 11">
    <name type="scientific">Candidatus Borkfalkia faecigallinarum</name>
    <dbReference type="NCBI Taxonomy" id="2838509"/>
    <lineage>
        <taxon>Bacteria</taxon>
        <taxon>Bacillati</taxon>
        <taxon>Bacillota</taxon>
        <taxon>Clostridia</taxon>
        <taxon>Christensenellales</taxon>
        <taxon>Christensenellaceae</taxon>
        <taxon>Candidatus Borkfalkia</taxon>
    </lineage>
</organism>
<dbReference type="GO" id="GO:0004674">
    <property type="term" value="F:protein serine/threonine kinase activity"/>
    <property type="evidence" value="ECO:0007669"/>
    <property type="project" value="UniProtKB-KW"/>
</dbReference>
<dbReference type="GO" id="GO:0042174">
    <property type="term" value="P:negative regulation of sporulation resulting in formation of a cellular spore"/>
    <property type="evidence" value="ECO:0007669"/>
    <property type="project" value="InterPro"/>
</dbReference>
<keyword evidence="2 7" id="KW-0808">Transferase</keyword>
<dbReference type="PANTHER" id="PTHR35526">
    <property type="entry name" value="ANTI-SIGMA-F FACTOR RSBW-RELATED"/>
    <property type="match status" value="1"/>
</dbReference>
<keyword evidence="5 7" id="KW-0067">ATP-binding</keyword>
<feature type="compositionally biased region" description="Basic and acidic residues" evidence="8">
    <location>
        <begin position="140"/>
        <end position="149"/>
    </location>
</feature>
<reference evidence="10" key="2">
    <citation type="submission" date="2021-04" db="EMBL/GenBank/DDBJ databases">
        <authorList>
            <person name="Gilroy R."/>
        </authorList>
    </citation>
    <scope>NUCLEOTIDE SEQUENCE</scope>
    <source>
        <strain evidence="10">26628</strain>
    </source>
</reference>
<gene>
    <name evidence="7 10" type="primary">spoIIAB</name>
    <name evidence="10" type="ORF">H9737_01815</name>
</gene>
<keyword evidence="6 7" id="KW-0749">Sporulation</keyword>
<dbReference type="SUPFAM" id="SSF55874">
    <property type="entry name" value="ATPase domain of HSP90 chaperone/DNA topoisomerase II/histidine kinase"/>
    <property type="match status" value="1"/>
</dbReference>
<dbReference type="HAMAP" id="MF_00637">
    <property type="entry name" value="Anti_sigma_F"/>
    <property type="match status" value="1"/>
</dbReference>
<dbReference type="Proteomes" id="UP000824249">
    <property type="component" value="Unassembled WGS sequence"/>
</dbReference>
<dbReference type="Pfam" id="PF13581">
    <property type="entry name" value="HATPase_c_2"/>
    <property type="match status" value="1"/>
</dbReference>
<protein>
    <recommendedName>
        <fullName evidence="7">Anti-sigma F factor</fullName>
        <ecNumber evidence="7">2.7.11.1</ecNumber>
    </recommendedName>
    <alternativeName>
        <fullName evidence="7">Stage II sporulation protein AB</fullName>
    </alternativeName>
</protein>
<feature type="compositionally biased region" description="Basic and acidic residues" evidence="8">
    <location>
        <begin position="198"/>
        <end position="250"/>
    </location>
</feature>
<dbReference type="AlphaFoldDB" id="A0A9D1VU75"/>
<evidence type="ECO:0000256" key="4">
    <source>
        <dbReference type="ARBA" id="ARBA00022777"/>
    </source>
</evidence>
<feature type="region of interest" description="Disordered" evidence="8">
    <location>
        <begin position="140"/>
        <end position="260"/>
    </location>
</feature>
<dbReference type="EC" id="2.7.11.1" evidence="7"/>
<evidence type="ECO:0000256" key="6">
    <source>
        <dbReference type="ARBA" id="ARBA00022969"/>
    </source>
</evidence>
<dbReference type="InterPro" id="IPR003594">
    <property type="entry name" value="HATPase_dom"/>
</dbReference>
<dbReference type="GO" id="GO:0016989">
    <property type="term" value="F:sigma factor antagonist activity"/>
    <property type="evidence" value="ECO:0007669"/>
    <property type="project" value="InterPro"/>
</dbReference>
<dbReference type="GO" id="GO:0030436">
    <property type="term" value="P:asexual sporulation"/>
    <property type="evidence" value="ECO:0007669"/>
    <property type="project" value="UniProtKB-UniRule"/>
</dbReference>
<keyword evidence="1 7" id="KW-0723">Serine/threonine-protein kinase</keyword>
<dbReference type="InterPro" id="IPR050267">
    <property type="entry name" value="Anti-sigma-factor_SerPK"/>
</dbReference>
<keyword evidence="4 7" id="KW-0418">Kinase</keyword>
<dbReference type="EMBL" id="DXFD01000029">
    <property type="protein sequence ID" value="HIX46412.1"/>
    <property type="molecule type" value="Genomic_DNA"/>
</dbReference>
<dbReference type="SMART" id="SM00387">
    <property type="entry name" value="HATPase_c"/>
    <property type="match status" value="1"/>
</dbReference>
<evidence type="ECO:0000256" key="2">
    <source>
        <dbReference type="ARBA" id="ARBA00022679"/>
    </source>
</evidence>
<comment type="caution">
    <text evidence="10">The sequence shown here is derived from an EMBL/GenBank/DDBJ whole genome shotgun (WGS) entry which is preliminary data.</text>
</comment>
<comment type="function">
    <text evidence="7">Binds to sigma F and blocks its ability to form an RNA polymerase holoenzyme (E-sigma F). Phosphorylates SpoIIAA on a serine residue. This phosphorylation may enable SpoIIAA to act as an anti-anti-sigma factor that counteracts SpoIIAB and thus releases sigma F from inhibition.</text>
</comment>
<dbReference type="InterPro" id="IPR036890">
    <property type="entry name" value="HATPase_C_sf"/>
</dbReference>
<proteinExistence type="inferred from homology"/>
<keyword evidence="3 7" id="KW-0547">Nucleotide-binding</keyword>